<dbReference type="InterPro" id="IPR023375">
    <property type="entry name" value="ADC_dom_sf"/>
</dbReference>
<evidence type="ECO:0000256" key="1">
    <source>
        <dbReference type="SAM" id="MobiDB-lite"/>
    </source>
</evidence>
<sequence length="288" mass="30960">MTRVRYGPRGEDEIRRAREARAKLPDIWSTGVVALWETDPDVVAAVLPPPLKPTGEPLVRVTISQVALPGYPLGAGSFSVAAHHGGVDGWYPLVMPMTHERALIGGREVFGEPKKLGEVTVERDRDTGALRAGMARHGVTFVEVTGTVGASLPLPEPARKVDFYFKFLPGVDGAGFDGEPVLVHCLREERVRALEAVEGGEVTLRESAYDPVADLPVRRLLSVTLGEKTSDQSGRVVERVSARALLPYVHQRYDDAAQVHDGPPEAEAETEAAPDAGAAPADIAEGKR</sequence>
<accession>A0A8T4IPN8</accession>
<proteinExistence type="predicted"/>
<dbReference type="EMBL" id="JAGSMN010000318">
    <property type="protein sequence ID" value="MBR7674276.1"/>
    <property type="molecule type" value="Genomic_DNA"/>
</dbReference>
<dbReference type="AlphaFoldDB" id="A0A8T4IPN8"/>
<evidence type="ECO:0000313" key="3">
    <source>
        <dbReference type="Proteomes" id="UP000675554"/>
    </source>
</evidence>
<keyword evidence="3" id="KW-1185">Reference proteome</keyword>
<organism evidence="2 3">
    <name type="scientific">Streptomyces daliensis</name>
    <dbReference type="NCBI Taxonomy" id="299421"/>
    <lineage>
        <taxon>Bacteria</taxon>
        <taxon>Bacillati</taxon>
        <taxon>Actinomycetota</taxon>
        <taxon>Actinomycetes</taxon>
        <taxon>Kitasatosporales</taxon>
        <taxon>Streptomycetaceae</taxon>
        <taxon>Streptomyces</taxon>
    </lineage>
</organism>
<evidence type="ECO:0000313" key="2">
    <source>
        <dbReference type="EMBL" id="MBR7674276.1"/>
    </source>
</evidence>
<dbReference type="SUPFAM" id="SSF160104">
    <property type="entry name" value="Acetoacetate decarboxylase-like"/>
    <property type="match status" value="1"/>
</dbReference>
<dbReference type="Proteomes" id="UP000675554">
    <property type="component" value="Unassembled WGS sequence"/>
</dbReference>
<dbReference type="Gene3D" id="2.40.400.10">
    <property type="entry name" value="Acetoacetate decarboxylase-like"/>
    <property type="match status" value="1"/>
</dbReference>
<reference evidence="2" key="1">
    <citation type="submission" date="2021-04" db="EMBL/GenBank/DDBJ databases">
        <title>Sequencing of actinobacteria type strains.</title>
        <authorList>
            <person name="Nguyen G.-S."/>
            <person name="Wentzel A."/>
        </authorList>
    </citation>
    <scope>NUCLEOTIDE SEQUENCE</scope>
    <source>
        <strain evidence="2">DSM 42095</strain>
    </source>
</reference>
<comment type="caution">
    <text evidence="2">The sequence shown here is derived from an EMBL/GenBank/DDBJ whole genome shotgun (WGS) entry which is preliminary data.</text>
</comment>
<dbReference type="GO" id="GO:0016829">
    <property type="term" value="F:lyase activity"/>
    <property type="evidence" value="ECO:0007669"/>
    <property type="project" value="InterPro"/>
</dbReference>
<name>A0A8T4IPN8_9ACTN</name>
<dbReference type="Pfam" id="PF06314">
    <property type="entry name" value="ADC"/>
    <property type="match status" value="1"/>
</dbReference>
<protein>
    <submittedName>
        <fullName evidence="2">Acetoacetate decarboxylase family protein</fullName>
    </submittedName>
</protein>
<dbReference type="InterPro" id="IPR010451">
    <property type="entry name" value="Acetoacetate_decarboxylase"/>
</dbReference>
<feature type="region of interest" description="Disordered" evidence="1">
    <location>
        <begin position="254"/>
        <end position="288"/>
    </location>
</feature>
<feature type="compositionally biased region" description="Low complexity" evidence="1">
    <location>
        <begin position="273"/>
        <end position="288"/>
    </location>
</feature>
<gene>
    <name evidence="2" type="ORF">KDA82_14870</name>
</gene>